<feature type="transmembrane region" description="Helical" evidence="10">
    <location>
        <begin position="347"/>
        <end position="372"/>
    </location>
</feature>
<comment type="catalytic activity">
    <reaction evidence="9">
        <text>Zn(2+)(in) + ATP + H2O = Zn(2+)(out) + ADP + phosphate + H(+)</text>
        <dbReference type="Rhea" id="RHEA:20621"/>
        <dbReference type="ChEBI" id="CHEBI:15377"/>
        <dbReference type="ChEBI" id="CHEBI:15378"/>
        <dbReference type="ChEBI" id="CHEBI:29105"/>
        <dbReference type="ChEBI" id="CHEBI:30616"/>
        <dbReference type="ChEBI" id="CHEBI:43474"/>
        <dbReference type="ChEBI" id="CHEBI:456216"/>
        <dbReference type="EC" id="7.2.2.12"/>
    </reaction>
</comment>
<dbReference type="GO" id="GO:0015086">
    <property type="term" value="F:cadmium ion transmembrane transporter activity"/>
    <property type="evidence" value="ECO:0007669"/>
    <property type="project" value="TreeGrafter"/>
</dbReference>
<feature type="transmembrane region" description="Helical" evidence="10">
    <location>
        <begin position="708"/>
        <end position="730"/>
    </location>
</feature>
<dbReference type="NCBIfam" id="TIGR01511">
    <property type="entry name" value="ATPase-IB1_Cu"/>
    <property type="match status" value="1"/>
</dbReference>
<keyword evidence="10" id="KW-1003">Cell membrane</keyword>
<keyword evidence="12" id="KW-0614">Plasmid</keyword>
<dbReference type="GO" id="GO:0016887">
    <property type="term" value="F:ATP hydrolysis activity"/>
    <property type="evidence" value="ECO:0007669"/>
    <property type="project" value="InterPro"/>
</dbReference>
<feature type="transmembrane region" description="Helical" evidence="10">
    <location>
        <begin position="378"/>
        <end position="405"/>
    </location>
</feature>
<evidence type="ECO:0000256" key="2">
    <source>
        <dbReference type="ARBA" id="ARBA00006024"/>
    </source>
</evidence>
<dbReference type="InterPro" id="IPR027256">
    <property type="entry name" value="P-typ_ATPase_IB"/>
</dbReference>
<keyword evidence="3 10" id="KW-0812">Transmembrane</keyword>
<dbReference type="AlphaFoldDB" id="A0A8E6NY03"/>
<keyword evidence="4 10" id="KW-0547">Nucleotide-binding</keyword>
<evidence type="ECO:0000256" key="8">
    <source>
        <dbReference type="ARBA" id="ARBA00039097"/>
    </source>
</evidence>
<protein>
    <recommendedName>
        <fullName evidence="8">P-type Zn(2+) transporter</fullName>
        <ecNumber evidence="8">7.2.2.12</ecNumber>
    </recommendedName>
</protein>
<dbReference type="GO" id="GO:0005886">
    <property type="term" value="C:plasma membrane"/>
    <property type="evidence" value="ECO:0007669"/>
    <property type="project" value="UniProtKB-SubCell"/>
</dbReference>
<dbReference type="InterPro" id="IPR051014">
    <property type="entry name" value="Cation_Transport_ATPase_IB"/>
</dbReference>
<feature type="transmembrane region" description="Helical" evidence="10">
    <location>
        <begin position="144"/>
        <end position="162"/>
    </location>
</feature>
<dbReference type="EMBL" id="MW013144">
    <property type="protein sequence ID" value="QVQ58044.1"/>
    <property type="molecule type" value="Genomic_DNA"/>
</dbReference>
<keyword evidence="7 10" id="KW-0472">Membrane</keyword>
<keyword evidence="6 10" id="KW-1133">Transmembrane helix</keyword>
<dbReference type="NCBIfam" id="TIGR01494">
    <property type="entry name" value="ATPase_P-type"/>
    <property type="match status" value="1"/>
</dbReference>
<dbReference type="Pfam" id="PF00702">
    <property type="entry name" value="Hydrolase"/>
    <property type="match status" value="1"/>
</dbReference>
<dbReference type="PANTHER" id="PTHR48085">
    <property type="entry name" value="CADMIUM/ZINC-TRANSPORTING ATPASE HMA2-RELATED"/>
    <property type="match status" value="1"/>
</dbReference>
<dbReference type="PANTHER" id="PTHR48085:SF5">
    <property type="entry name" value="CADMIUM_ZINC-TRANSPORTING ATPASE HMA4-RELATED"/>
    <property type="match status" value="1"/>
</dbReference>
<keyword evidence="10" id="KW-0479">Metal-binding</keyword>
<dbReference type="InterPro" id="IPR044492">
    <property type="entry name" value="P_typ_ATPase_HD_dom"/>
</dbReference>
<accession>A0A8E6NY03</accession>
<dbReference type="GO" id="GO:0046872">
    <property type="term" value="F:metal ion binding"/>
    <property type="evidence" value="ECO:0007669"/>
    <property type="project" value="UniProtKB-KW"/>
</dbReference>
<sequence length="732" mass="77618">MAVRHELPSLSPVEQALKAIGMQAVRMDQASAEQTTKLSIAKMDCPTEETLIRNKLGTVAGVADLDFNLMQRTLSVRHANQVLPDVLVALQALGFEAQVVDTAEVASPSAAPVTTPTNWWPLGISLVTASAAEAVYWLHNGNHWSVVVLALVAVFTGGLSTYKKGWIALKNRNLNMNALMSIAVTGAMLIGHWPEAAMVMVLFALAEVIEAKSLDRARNAIRGLLDLTPEQATVQQADGTWREVGAKQITIGARVRVKPGERIALDGEVLEGRSAVNQAPITGESLPVEKSPGDSVFAGTINESGSFEYRVTALANNSTLARIIHAVEAAQGSRAPTQRFVDQFARWYTPVVFGVAIAVALLPPLFMGAAWLDWIYRALVLLVVACPCALVISTPVSIVSGLAAAARHGILIKGGVYLEEGRKLRWLALDKTGTITHGKPAQTDFVTWGNALASDSRSIAASLAARSDHPVSKAVAQAAQTDGVALLDVAEFNALPGRGVQGQINGATYHLGNHRMLEELGQCTPELEQRIAALETAGKTVVMLVGAKGVHGLFAVADTIKDSSKRAIAELHALGINTVMLTGDNPHTAQAIAAQAGIDRAQGNQLPDDKLREVEQLSRNGKVGMVGDGINDAPALARADIGFAMGAAGTDTAIETADVALMDDDLRKIPTFVRLSRATAQVLMQNIVLALGIKAVFLVLTFTGHATMWMAVFADMGASLLVVGNGLRLLRR</sequence>
<name>A0A8E6NY03_KLEPN</name>
<evidence type="ECO:0000313" key="12">
    <source>
        <dbReference type="EMBL" id="QVQ57781.1"/>
    </source>
</evidence>
<dbReference type="SFLD" id="SFLDG00002">
    <property type="entry name" value="C1.7:_P-type_atpase_like"/>
    <property type="match status" value="1"/>
</dbReference>
<feature type="transmembrane region" description="Helical" evidence="10">
    <location>
        <begin position="682"/>
        <end position="702"/>
    </location>
</feature>
<dbReference type="SFLD" id="SFLDF00027">
    <property type="entry name" value="p-type_atpase"/>
    <property type="match status" value="1"/>
</dbReference>
<reference evidence="12" key="1">
    <citation type="submission" date="2020-09" db="EMBL/GenBank/DDBJ databases">
        <authorList>
            <person name="Zhou D."/>
            <person name="Wang L."/>
        </authorList>
    </citation>
    <scope>NUCLEOTIDE SEQUENCE</scope>
    <source>
        <plasmid evidence="13">pBJ108-HI3</plasmid>
        <plasmid evidence="12">pZZ79-HI3</plasmid>
    </source>
</reference>
<organism evidence="12">
    <name type="scientific">Klebsiella pneumoniae</name>
    <dbReference type="NCBI Taxonomy" id="573"/>
    <lineage>
        <taxon>Bacteria</taxon>
        <taxon>Pseudomonadati</taxon>
        <taxon>Pseudomonadota</taxon>
        <taxon>Gammaproteobacteria</taxon>
        <taxon>Enterobacterales</taxon>
        <taxon>Enterobacteriaceae</taxon>
        <taxon>Klebsiella/Raoultella group</taxon>
        <taxon>Klebsiella</taxon>
        <taxon>Klebsiella pneumoniae complex</taxon>
    </lineage>
</organism>
<dbReference type="GO" id="GO:0016463">
    <property type="term" value="F:P-type zinc transporter activity"/>
    <property type="evidence" value="ECO:0007669"/>
    <property type="project" value="UniProtKB-EC"/>
</dbReference>
<dbReference type="SFLD" id="SFLDS00003">
    <property type="entry name" value="Haloacid_Dehalogenase"/>
    <property type="match status" value="1"/>
</dbReference>
<dbReference type="Pfam" id="PF00122">
    <property type="entry name" value="E1-E2_ATPase"/>
    <property type="match status" value="1"/>
</dbReference>
<dbReference type="InterPro" id="IPR018303">
    <property type="entry name" value="ATPase_P-typ_P_site"/>
</dbReference>
<geneLocation type="plasmid" evidence="13">
    <name>pBJ108-HI3</name>
</geneLocation>
<dbReference type="InterPro" id="IPR059000">
    <property type="entry name" value="ATPase_P-type_domA"/>
</dbReference>
<evidence type="ECO:0000259" key="11">
    <source>
        <dbReference type="Pfam" id="PF00122"/>
    </source>
</evidence>
<dbReference type="PROSITE" id="PS00154">
    <property type="entry name" value="ATPASE_E1_E2"/>
    <property type="match status" value="1"/>
</dbReference>
<evidence type="ECO:0000256" key="7">
    <source>
        <dbReference type="ARBA" id="ARBA00023136"/>
    </source>
</evidence>
<evidence type="ECO:0000256" key="6">
    <source>
        <dbReference type="ARBA" id="ARBA00022989"/>
    </source>
</evidence>
<comment type="similarity">
    <text evidence="2 10">Belongs to the cation transport ATPase (P-type) (TC 3.A.3) family. Type IB subfamily.</text>
</comment>
<dbReference type="EMBL" id="MW013143">
    <property type="protein sequence ID" value="QVQ57781.1"/>
    <property type="molecule type" value="Genomic_DNA"/>
</dbReference>
<geneLocation type="plasmid" evidence="12">
    <name>pZZ79-HI3</name>
</geneLocation>
<feature type="domain" description="P-type ATPase A" evidence="11">
    <location>
        <begin position="227"/>
        <end position="328"/>
    </location>
</feature>
<evidence type="ECO:0000313" key="13">
    <source>
        <dbReference type="EMBL" id="QVQ58044.1"/>
    </source>
</evidence>
<dbReference type="FunFam" id="2.70.150.10:FF:000002">
    <property type="entry name" value="Copper-transporting ATPase 1, putative"/>
    <property type="match status" value="1"/>
</dbReference>
<evidence type="ECO:0000256" key="9">
    <source>
        <dbReference type="ARBA" id="ARBA00047308"/>
    </source>
</evidence>
<evidence type="ECO:0000256" key="5">
    <source>
        <dbReference type="ARBA" id="ARBA00022840"/>
    </source>
</evidence>
<dbReference type="InterPro" id="IPR006121">
    <property type="entry name" value="HMA_dom"/>
</dbReference>
<dbReference type="InterPro" id="IPR001757">
    <property type="entry name" value="P_typ_ATPase"/>
</dbReference>
<dbReference type="NCBIfam" id="TIGR01525">
    <property type="entry name" value="ATPase-IB_hvy"/>
    <property type="match status" value="1"/>
</dbReference>
<evidence type="ECO:0000256" key="1">
    <source>
        <dbReference type="ARBA" id="ARBA00004141"/>
    </source>
</evidence>
<dbReference type="CDD" id="cd00371">
    <property type="entry name" value="HMA"/>
    <property type="match status" value="1"/>
</dbReference>
<evidence type="ECO:0000256" key="3">
    <source>
        <dbReference type="ARBA" id="ARBA00022692"/>
    </source>
</evidence>
<evidence type="ECO:0000256" key="4">
    <source>
        <dbReference type="ARBA" id="ARBA00022741"/>
    </source>
</evidence>
<dbReference type="EC" id="7.2.2.12" evidence="8"/>
<dbReference type="GO" id="GO:0005524">
    <property type="term" value="F:ATP binding"/>
    <property type="evidence" value="ECO:0007669"/>
    <property type="project" value="UniProtKB-UniRule"/>
</dbReference>
<comment type="subcellular location">
    <subcellularLocation>
        <location evidence="10">Cell membrane</location>
    </subcellularLocation>
    <subcellularLocation>
        <location evidence="1">Membrane</location>
        <topology evidence="1">Multi-pass membrane protein</topology>
    </subcellularLocation>
</comment>
<evidence type="ECO:0000256" key="10">
    <source>
        <dbReference type="RuleBase" id="RU362081"/>
    </source>
</evidence>
<keyword evidence="5 10" id="KW-0067">ATP-binding</keyword>
<proteinExistence type="inferred from homology"/>